<evidence type="ECO:0000256" key="1">
    <source>
        <dbReference type="SAM" id="MobiDB-lite"/>
    </source>
</evidence>
<name>F0XZP8_AURAN</name>
<dbReference type="GeneID" id="20223619"/>
<proteinExistence type="predicted"/>
<dbReference type="RefSeq" id="XP_009033931.1">
    <property type="nucleotide sequence ID" value="XM_009035683.1"/>
</dbReference>
<dbReference type="KEGG" id="aaf:AURANDRAFT_61799"/>
<reference evidence="2 3" key="1">
    <citation type="journal article" date="2011" name="Proc. Natl. Acad. Sci. U.S.A.">
        <title>Niche of harmful alga Aureococcus anophagefferens revealed through ecogenomics.</title>
        <authorList>
            <person name="Gobler C.J."/>
            <person name="Berry D.L."/>
            <person name="Dyhrman S.T."/>
            <person name="Wilhelm S.W."/>
            <person name="Salamov A."/>
            <person name="Lobanov A.V."/>
            <person name="Zhang Y."/>
            <person name="Collier J.L."/>
            <person name="Wurch L.L."/>
            <person name="Kustka A.B."/>
            <person name="Dill B.D."/>
            <person name="Shah M."/>
            <person name="VerBerkmoes N.C."/>
            <person name="Kuo A."/>
            <person name="Terry A."/>
            <person name="Pangilinan J."/>
            <person name="Lindquist E.A."/>
            <person name="Lucas S."/>
            <person name="Paulsen I.T."/>
            <person name="Hattenrath-Lehmann T.K."/>
            <person name="Talmage S.C."/>
            <person name="Walker E.A."/>
            <person name="Koch F."/>
            <person name="Burson A.M."/>
            <person name="Marcoval M.A."/>
            <person name="Tang Y.Z."/>
            <person name="Lecleir G.R."/>
            <person name="Coyne K.J."/>
            <person name="Berg G.M."/>
            <person name="Bertrand E.M."/>
            <person name="Saito M.A."/>
            <person name="Gladyshev V.N."/>
            <person name="Grigoriev I.V."/>
        </authorList>
    </citation>
    <scope>NUCLEOTIDE SEQUENCE [LARGE SCALE GENOMIC DNA]</scope>
    <source>
        <strain evidence="3">CCMP 1984</strain>
    </source>
</reference>
<sequence>MPWAAHHAALAPSSRETTGSRERRTKGPHGDDDSATPIDSACAPPGSATPPKKRNHAQPPPFAAQSRTAPGVKTAWASKAPAVPDPATTSPSCRHRAVGSSNREALSEKCEIWPAAYPSAPEG</sequence>
<keyword evidence="3" id="KW-1185">Reference proteome</keyword>
<dbReference type="Proteomes" id="UP000002729">
    <property type="component" value="Unassembled WGS sequence"/>
</dbReference>
<dbReference type="AlphaFoldDB" id="F0XZP8"/>
<dbReference type="EMBL" id="GL833122">
    <property type="protein sequence ID" value="EGB11578.1"/>
    <property type="molecule type" value="Genomic_DNA"/>
</dbReference>
<organism evidence="3">
    <name type="scientific">Aureococcus anophagefferens</name>
    <name type="common">Harmful bloom alga</name>
    <dbReference type="NCBI Taxonomy" id="44056"/>
    <lineage>
        <taxon>Eukaryota</taxon>
        <taxon>Sar</taxon>
        <taxon>Stramenopiles</taxon>
        <taxon>Ochrophyta</taxon>
        <taxon>Pelagophyceae</taxon>
        <taxon>Pelagomonadales</taxon>
        <taxon>Pelagomonadaceae</taxon>
        <taxon>Aureococcus</taxon>
    </lineage>
</organism>
<gene>
    <name evidence="2" type="ORF">AURANDRAFT_61799</name>
</gene>
<feature type="region of interest" description="Disordered" evidence="1">
    <location>
        <begin position="1"/>
        <end position="106"/>
    </location>
</feature>
<evidence type="ECO:0000313" key="2">
    <source>
        <dbReference type="EMBL" id="EGB11578.1"/>
    </source>
</evidence>
<evidence type="ECO:0000313" key="3">
    <source>
        <dbReference type="Proteomes" id="UP000002729"/>
    </source>
</evidence>
<dbReference type="InParanoid" id="F0XZP8"/>
<accession>F0XZP8</accession>
<protein>
    <submittedName>
        <fullName evidence="2">Uncharacterized protein</fullName>
    </submittedName>
</protein>